<keyword evidence="1" id="KW-0812">Transmembrane</keyword>
<evidence type="ECO:0000313" key="4">
    <source>
        <dbReference type="Proteomes" id="UP000193450"/>
    </source>
</evidence>
<dbReference type="EMBL" id="CP019343">
    <property type="protein sequence ID" value="ARN75742.1"/>
    <property type="molecule type" value="Genomic_DNA"/>
</dbReference>
<dbReference type="OrthoDB" id="5567186at2"/>
<protein>
    <recommendedName>
        <fullName evidence="5">PEP-CTERM protein-sorting domain-containing protein</fullName>
    </recommendedName>
</protein>
<dbReference type="Proteomes" id="UP000193450">
    <property type="component" value="Chromosome"/>
</dbReference>
<keyword evidence="1" id="KW-0472">Membrane</keyword>
<gene>
    <name evidence="3" type="ORF">BST96_17490</name>
</gene>
<feature type="transmembrane region" description="Helical" evidence="1">
    <location>
        <begin position="166"/>
        <end position="185"/>
    </location>
</feature>
<dbReference type="RefSeq" id="WP_085759936.1">
    <property type="nucleotide sequence ID" value="NZ_CP019343.1"/>
</dbReference>
<feature type="chain" id="PRO_5013185995" description="PEP-CTERM protein-sorting domain-containing protein" evidence="2">
    <location>
        <begin position="21"/>
        <end position="189"/>
    </location>
</feature>
<dbReference type="KEGG" id="osg:BST96_17490"/>
<name>A0A1X9NH64_9GAMM</name>
<evidence type="ECO:0000256" key="2">
    <source>
        <dbReference type="SAM" id="SignalP"/>
    </source>
</evidence>
<keyword evidence="2" id="KW-0732">Signal</keyword>
<dbReference type="STRING" id="716816.BST96_17490"/>
<keyword evidence="1" id="KW-1133">Transmembrane helix</keyword>
<dbReference type="AlphaFoldDB" id="A0A1X9NH64"/>
<organism evidence="3 4">
    <name type="scientific">Oceanicoccus sagamiensis</name>
    <dbReference type="NCBI Taxonomy" id="716816"/>
    <lineage>
        <taxon>Bacteria</taxon>
        <taxon>Pseudomonadati</taxon>
        <taxon>Pseudomonadota</taxon>
        <taxon>Gammaproteobacteria</taxon>
        <taxon>Cellvibrionales</taxon>
        <taxon>Spongiibacteraceae</taxon>
        <taxon>Oceanicoccus</taxon>
    </lineage>
</organism>
<sequence length="189" mass="20394">MLKTIIPCMIVFSLSLPAYAAIIPINLTLTGSFVYHDNPSSNQHISGDATGTFDTETGDLQWDGITDYFITANNFNYLTLGYSAILPADDVFRSANRSCSSIDPNICPSITYNVFVEGSTPADELDIWEVSIDQTGNGSIIYSDTYDPNDGLGSRTDAFTYTVSSVPVPAAAWLFGSAILGLVGVKRQH</sequence>
<keyword evidence="4" id="KW-1185">Reference proteome</keyword>
<feature type="signal peptide" evidence="2">
    <location>
        <begin position="1"/>
        <end position="20"/>
    </location>
</feature>
<evidence type="ECO:0000256" key="1">
    <source>
        <dbReference type="SAM" id="Phobius"/>
    </source>
</evidence>
<proteinExistence type="predicted"/>
<evidence type="ECO:0000313" key="3">
    <source>
        <dbReference type="EMBL" id="ARN75742.1"/>
    </source>
</evidence>
<reference evidence="3 4" key="1">
    <citation type="submission" date="2016-11" db="EMBL/GenBank/DDBJ databases">
        <title>Trade-off between light-utilization and light-protection in marine flavobacteria.</title>
        <authorList>
            <person name="Kumagai Y."/>
        </authorList>
    </citation>
    <scope>NUCLEOTIDE SEQUENCE [LARGE SCALE GENOMIC DNA]</scope>
    <source>
        <strain evidence="3 4">NBRC 107125</strain>
    </source>
</reference>
<accession>A0A1X9NH64</accession>
<evidence type="ECO:0008006" key="5">
    <source>
        <dbReference type="Google" id="ProtNLM"/>
    </source>
</evidence>